<comment type="caution">
    <text evidence="10">The sequence shown here is derived from an EMBL/GenBank/DDBJ whole genome shotgun (WGS) entry which is preliminary data.</text>
</comment>
<keyword evidence="3" id="KW-0808">Transferase</keyword>
<evidence type="ECO:0000256" key="6">
    <source>
        <dbReference type="ARBA" id="ARBA00023242"/>
    </source>
</evidence>
<dbReference type="Gene3D" id="2.170.270.10">
    <property type="entry name" value="SET domain"/>
    <property type="match status" value="1"/>
</dbReference>
<dbReference type="GO" id="GO:0010629">
    <property type="term" value="P:negative regulation of gene expression"/>
    <property type="evidence" value="ECO:0007669"/>
    <property type="project" value="TreeGrafter"/>
</dbReference>
<dbReference type="PANTHER" id="PTHR46024">
    <property type="entry name" value="HISTONE-LYSINE N-METHYLTRANSFERASE EGGLESS"/>
    <property type="match status" value="1"/>
</dbReference>
<dbReference type="GO" id="GO:0005634">
    <property type="term" value="C:nucleus"/>
    <property type="evidence" value="ECO:0007669"/>
    <property type="project" value="UniProtKB-SubCell"/>
</dbReference>
<dbReference type="PROSITE" id="PS50868">
    <property type="entry name" value="POST_SET"/>
    <property type="match status" value="1"/>
</dbReference>
<dbReference type="PROSITE" id="PS50280">
    <property type="entry name" value="SET"/>
    <property type="match status" value="1"/>
</dbReference>
<evidence type="ECO:0000256" key="7">
    <source>
        <dbReference type="SAM" id="MobiDB-lite"/>
    </source>
</evidence>
<dbReference type="InterPro" id="IPR001214">
    <property type="entry name" value="SET_dom"/>
</dbReference>
<dbReference type="Proteomes" id="UP000276834">
    <property type="component" value="Unassembled WGS sequence"/>
</dbReference>
<protein>
    <recommendedName>
        <fullName evidence="12">Post-SET domain-containing protein</fullName>
    </recommendedName>
</protein>
<dbReference type="GO" id="GO:0046974">
    <property type="term" value="F:histone H3K9 methyltransferase activity"/>
    <property type="evidence" value="ECO:0007669"/>
    <property type="project" value="TreeGrafter"/>
</dbReference>
<evidence type="ECO:0000256" key="2">
    <source>
        <dbReference type="ARBA" id="ARBA00022603"/>
    </source>
</evidence>
<dbReference type="GO" id="GO:0032259">
    <property type="term" value="P:methylation"/>
    <property type="evidence" value="ECO:0007669"/>
    <property type="project" value="UniProtKB-KW"/>
</dbReference>
<evidence type="ECO:0000259" key="9">
    <source>
        <dbReference type="PROSITE" id="PS50868"/>
    </source>
</evidence>
<evidence type="ECO:0000313" key="10">
    <source>
        <dbReference type="EMBL" id="RLV76403.1"/>
    </source>
</evidence>
<evidence type="ECO:0000256" key="3">
    <source>
        <dbReference type="ARBA" id="ARBA00022679"/>
    </source>
</evidence>
<feature type="compositionally biased region" description="Polar residues" evidence="7">
    <location>
        <begin position="32"/>
        <end position="43"/>
    </location>
</feature>
<feature type="domain" description="Post-SET" evidence="9">
    <location>
        <begin position="303"/>
        <end position="319"/>
    </location>
</feature>
<dbReference type="PANTHER" id="PTHR46024:SF2">
    <property type="entry name" value="HISTONE-LYSINE N-METHYLTRANSFERASE SETDB1"/>
    <property type="match status" value="1"/>
</dbReference>
<evidence type="ECO:0000256" key="1">
    <source>
        <dbReference type="ARBA" id="ARBA00004123"/>
    </source>
</evidence>
<gene>
    <name evidence="10" type="ORF">DV515_00017012</name>
</gene>
<dbReference type="InterPro" id="IPR046341">
    <property type="entry name" value="SET_dom_sf"/>
</dbReference>
<keyword evidence="11" id="KW-1185">Reference proteome</keyword>
<dbReference type="OrthoDB" id="308383at2759"/>
<keyword evidence="5" id="KW-0156">Chromatin regulator</keyword>
<evidence type="ECO:0000259" key="8">
    <source>
        <dbReference type="PROSITE" id="PS50280"/>
    </source>
</evidence>
<evidence type="ECO:0000313" key="11">
    <source>
        <dbReference type="Proteomes" id="UP000276834"/>
    </source>
</evidence>
<evidence type="ECO:0008006" key="12">
    <source>
        <dbReference type="Google" id="ProtNLM"/>
    </source>
</evidence>
<evidence type="ECO:0000256" key="5">
    <source>
        <dbReference type="ARBA" id="ARBA00022853"/>
    </source>
</evidence>
<dbReference type="SMART" id="SM00317">
    <property type="entry name" value="SET"/>
    <property type="match status" value="1"/>
</dbReference>
<feature type="region of interest" description="Disordered" evidence="7">
    <location>
        <begin position="16"/>
        <end position="72"/>
    </location>
</feature>
<accession>A0A3L8RBJ2</accession>
<dbReference type="GO" id="GO:0070828">
    <property type="term" value="P:heterochromatin organization"/>
    <property type="evidence" value="ECO:0007669"/>
    <property type="project" value="TreeGrafter"/>
</dbReference>
<organism evidence="10 11">
    <name type="scientific">Chloebia gouldiae</name>
    <name type="common">Gouldian finch</name>
    <name type="synonym">Erythrura gouldiae</name>
    <dbReference type="NCBI Taxonomy" id="44316"/>
    <lineage>
        <taxon>Eukaryota</taxon>
        <taxon>Metazoa</taxon>
        <taxon>Chordata</taxon>
        <taxon>Craniata</taxon>
        <taxon>Vertebrata</taxon>
        <taxon>Euteleostomi</taxon>
        <taxon>Archelosauria</taxon>
        <taxon>Archosauria</taxon>
        <taxon>Dinosauria</taxon>
        <taxon>Saurischia</taxon>
        <taxon>Theropoda</taxon>
        <taxon>Coelurosauria</taxon>
        <taxon>Aves</taxon>
        <taxon>Neognathae</taxon>
        <taxon>Neoaves</taxon>
        <taxon>Telluraves</taxon>
        <taxon>Australaves</taxon>
        <taxon>Passeriformes</taxon>
        <taxon>Passeroidea</taxon>
        <taxon>Passeridae</taxon>
        <taxon>Chloebia</taxon>
    </lineage>
</organism>
<keyword evidence="6" id="KW-0539">Nucleus</keyword>
<keyword evidence="2" id="KW-0489">Methyltransferase</keyword>
<proteinExistence type="predicted"/>
<reference evidence="10 11" key="1">
    <citation type="journal article" date="2018" name="Proc. R. Soc. B">
        <title>A non-coding region near Follistatin controls head colour polymorphism in the Gouldian finch.</title>
        <authorList>
            <person name="Toomey M.B."/>
            <person name="Marques C.I."/>
            <person name="Andrade P."/>
            <person name="Araujo P.M."/>
            <person name="Sabatino S."/>
            <person name="Gazda M.A."/>
            <person name="Afonso S."/>
            <person name="Lopes R.J."/>
            <person name="Corbo J.C."/>
            <person name="Carneiro M."/>
        </authorList>
    </citation>
    <scope>NUCLEOTIDE SEQUENCE [LARGE SCALE GENOMIC DNA]</scope>
    <source>
        <strain evidence="10">Red01</strain>
        <tissue evidence="10">Muscle</tissue>
    </source>
</reference>
<comment type="subcellular location">
    <subcellularLocation>
        <location evidence="1">Nucleus</location>
    </subcellularLocation>
</comment>
<dbReference type="Pfam" id="PF00856">
    <property type="entry name" value="SET"/>
    <property type="match status" value="1"/>
</dbReference>
<dbReference type="AlphaFoldDB" id="A0A3L8RBJ2"/>
<dbReference type="EMBL" id="QUSF01000651">
    <property type="protein sequence ID" value="RLV76403.1"/>
    <property type="molecule type" value="Genomic_DNA"/>
</dbReference>
<evidence type="ECO:0000256" key="4">
    <source>
        <dbReference type="ARBA" id="ARBA00022691"/>
    </source>
</evidence>
<keyword evidence="4" id="KW-0949">S-adenosyl-L-methionine</keyword>
<sequence length="319" mass="33854">MHCRSCSCPQNVLMVSSSTDSDEEHRAGQAPGTANDSDDIQTISSGSEEEEGEDKKNPSSGSAGSGTALPPRSSLLEASHLTAGPVKRQVAVKSTRGFALKSTHGIAIKSTPLAAADKGESAGPVRRSTRQFYDGEENCYIIDAKLEGNLGRYLNVSGTPGALPPRGEGEKWGKKSRFGRMLLSDSSCSGLLGAGMAPLPWSVDFVTHAGRAARSSRSQECCLFIKAAFRAGSSASLPGQGSSGSSLLPLQHSCTPNLFVQNVFVDTHDLRFPWVAFFASKRIRAGTELTWDYNYEVGSVEGKELLCCCGAIDCRGRLL</sequence>
<dbReference type="InterPro" id="IPR051516">
    <property type="entry name" value="SETDB_methyltransferase"/>
</dbReference>
<name>A0A3L8RBJ2_CHLGU</name>
<dbReference type="SUPFAM" id="SSF82199">
    <property type="entry name" value="SET domain"/>
    <property type="match status" value="1"/>
</dbReference>
<feature type="domain" description="SET" evidence="8">
    <location>
        <begin position="137"/>
        <end position="294"/>
    </location>
</feature>
<dbReference type="InterPro" id="IPR003616">
    <property type="entry name" value="Post-SET_dom"/>
</dbReference>